<name>T1JFG1_STRMM</name>
<accession>T1JFG1</accession>
<feature type="coiled-coil region" evidence="1">
    <location>
        <begin position="71"/>
        <end position="105"/>
    </location>
</feature>
<reference evidence="3" key="1">
    <citation type="submission" date="2011-05" db="EMBL/GenBank/DDBJ databases">
        <authorList>
            <person name="Richards S.R."/>
            <person name="Qu J."/>
            <person name="Jiang H."/>
            <person name="Jhangiani S.N."/>
            <person name="Agravi P."/>
            <person name="Goodspeed R."/>
            <person name="Gross S."/>
            <person name="Mandapat C."/>
            <person name="Jackson L."/>
            <person name="Mathew T."/>
            <person name="Pu L."/>
            <person name="Thornton R."/>
            <person name="Saada N."/>
            <person name="Wilczek-Boney K.B."/>
            <person name="Lee S."/>
            <person name="Kovar C."/>
            <person name="Wu Y."/>
            <person name="Scherer S.E."/>
            <person name="Worley K.C."/>
            <person name="Muzny D.M."/>
            <person name="Gibbs R."/>
        </authorList>
    </citation>
    <scope>NUCLEOTIDE SEQUENCE</scope>
    <source>
        <strain evidence="3">Brora</strain>
    </source>
</reference>
<dbReference type="EMBL" id="JH432161">
    <property type="status" value="NOT_ANNOTATED_CDS"/>
    <property type="molecule type" value="Genomic_DNA"/>
</dbReference>
<protein>
    <submittedName>
        <fullName evidence="2">Uncharacterized protein</fullName>
    </submittedName>
</protein>
<evidence type="ECO:0000313" key="3">
    <source>
        <dbReference type="Proteomes" id="UP000014500"/>
    </source>
</evidence>
<keyword evidence="3" id="KW-1185">Reference proteome</keyword>
<dbReference type="HOGENOM" id="CLU_941117_0_0_1"/>
<sequence length="296" mass="34232">MGAPDSWSLSKFDLAAKLQACEIELQYTKEELERRKQEVSDCNTIIEKGEHQIKAQNRRQRQIENIHKELIHEYEQHVACLKQEVKEIKESHDKLLLKFKDLQHKQTSKTHDSSALLSARLIEATSNLEKLFQNSPTNFYGQSNTLEILQRIMNGHCIFLCDEILKRPLSESKIRILEENVVQFLWLVNETLQRVQEISKELKMLTYATKSNGLISKSCRDDDSSNRQHAPTNLDWNKILDSKVSIESILKEETNDMHDLENRIKSYLGVLEKLIEQKSKKQIMSTSLATQLGGAS</sequence>
<evidence type="ECO:0000313" key="2">
    <source>
        <dbReference type="EnsemblMetazoa" id="SMAR012575-PA"/>
    </source>
</evidence>
<proteinExistence type="predicted"/>
<organism evidence="2 3">
    <name type="scientific">Strigamia maritima</name>
    <name type="common">European centipede</name>
    <name type="synonym">Geophilus maritimus</name>
    <dbReference type="NCBI Taxonomy" id="126957"/>
    <lineage>
        <taxon>Eukaryota</taxon>
        <taxon>Metazoa</taxon>
        <taxon>Ecdysozoa</taxon>
        <taxon>Arthropoda</taxon>
        <taxon>Myriapoda</taxon>
        <taxon>Chilopoda</taxon>
        <taxon>Pleurostigmophora</taxon>
        <taxon>Geophilomorpha</taxon>
        <taxon>Linotaeniidae</taxon>
        <taxon>Strigamia</taxon>
    </lineage>
</organism>
<evidence type="ECO:0000256" key="1">
    <source>
        <dbReference type="SAM" id="Coils"/>
    </source>
</evidence>
<dbReference type="Proteomes" id="UP000014500">
    <property type="component" value="Unassembled WGS sequence"/>
</dbReference>
<reference evidence="2" key="2">
    <citation type="submission" date="2015-02" db="UniProtKB">
        <authorList>
            <consortium name="EnsemblMetazoa"/>
        </authorList>
    </citation>
    <scope>IDENTIFICATION</scope>
</reference>
<dbReference type="PhylomeDB" id="T1JFG1"/>
<dbReference type="AlphaFoldDB" id="T1JFG1"/>
<feature type="coiled-coil region" evidence="1">
    <location>
        <begin position="243"/>
        <end position="277"/>
    </location>
</feature>
<keyword evidence="1" id="KW-0175">Coiled coil</keyword>
<dbReference type="EnsemblMetazoa" id="SMAR012575-RA">
    <property type="protein sequence ID" value="SMAR012575-PA"/>
    <property type="gene ID" value="SMAR012575"/>
</dbReference>